<dbReference type="STRING" id="22663.A0A2I0JYQ0"/>
<organism evidence="1 2">
    <name type="scientific">Punica granatum</name>
    <name type="common">Pomegranate</name>
    <dbReference type="NCBI Taxonomy" id="22663"/>
    <lineage>
        <taxon>Eukaryota</taxon>
        <taxon>Viridiplantae</taxon>
        <taxon>Streptophyta</taxon>
        <taxon>Embryophyta</taxon>
        <taxon>Tracheophyta</taxon>
        <taxon>Spermatophyta</taxon>
        <taxon>Magnoliopsida</taxon>
        <taxon>eudicotyledons</taxon>
        <taxon>Gunneridae</taxon>
        <taxon>Pentapetalae</taxon>
        <taxon>rosids</taxon>
        <taxon>malvids</taxon>
        <taxon>Myrtales</taxon>
        <taxon>Lythraceae</taxon>
        <taxon>Punica</taxon>
    </lineage>
</organism>
<proteinExistence type="predicted"/>
<accession>A0A2I0JYQ0</accession>
<reference evidence="1 2" key="1">
    <citation type="submission" date="2017-11" db="EMBL/GenBank/DDBJ databases">
        <title>De-novo sequencing of pomegranate (Punica granatum L.) genome.</title>
        <authorList>
            <person name="Akparov Z."/>
            <person name="Amiraslanov A."/>
            <person name="Hajiyeva S."/>
            <person name="Abbasov M."/>
            <person name="Kaur K."/>
            <person name="Hamwieh A."/>
            <person name="Solovyev V."/>
            <person name="Salamov A."/>
            <person name="Braich B."/>
            <person name="Kosarev P."/>
            <person name="Mahmoud A."/>
            <person name="Hajiyev E."/>
            <person name="Babayeva S."/>
            <person name="Izzatullayeva V."/>
            <person name="Mammadov A."/>
            <person name="Mammadov A."/>
            <person name="Sharifova S."/>
            <person name="Ojaghi J."/>
            <person name="Eynullazada K."/>
            <person name="Bayramov B."/>
            <person name="Abdulazimova A."/>
            <person name="Shahmuradov I."/>
        </authorList>
    </citation>
    <scope>NUCLEOTIDE SEQUENCE [LARGE SCALE GENOMIC DNA]</scope>
    <source>
        <strain evidence="2">cv. AG2017</strain>
        <tissue evidence="1">Leaf</tissue>
    </source>
</reference>
<sequence>MAEEFNALLQNGTWSLVPPPPQANMVGSTWKFRIKYLADGSIDRYKARLVAQGFRQQPASLCMPHERSTCRLRREFYVIFGDQSPMGLLYAGPLTYRSQPARMPIGLVAWTPDDRQQAMQYLLDQISSPSAPRNSLRCLKARERLNIEP</sequence>
<protein>
    <recommendedName>
        <fullName evidence="3">Reverse transcriptase Ty1/copia-type domain-containing protein</fullName>
    </recommendedName>
</protein>
<name>A0A2I0JYQ0_PUNGR</name>
<evidence type="ECO:0000313" key="2">
    <source>
        <dbReference type="Proteomes" id="UP000233551"/>
    </source>
</evidence>
<dbReference type="EMBL" id="PGOL01001092">
    <property type="protein sequence ID" value="PKI60943.1"/>
    <property type="molecule type" value="Genomic_DNA"/>
</dbReference>
<dbReference type="AlphaFoldDB" id="A0A2I0JYQ0"/>
<evidence type="ECO:0008006" key="3">
    <source>
        <dbReference type="Google" id="ProtNLM"/>
    </source>
</evidence>
<gene>
    <name evidence="1" type="ORF">CRG98_018649</name>
</gene>
<keyword evidence="2" id="KW-1185">Reference proteome</keyword>
<comment type="caution">
    <text evidence="1">The sequence shown here is derived from an EMBL/GenBank/DDBJ whole genome shotgun (WGS) entry which is preliminary data.</text>
</comment>
<dbReference type="Proteomes" id="UP000233551">
    <property type="component" value="Unassembled WGS sequence"/>
</dbReference>
<evidence type="ECO:0000313" key="1">
    <source>
        <dbReference type="EMBL" id="PKI60943.1"/>
    </source>
</evidence>